<gene>
    <name evidence="1" type="ORF">EYF80_036222</name>
</gene>
<proteinExistence type="predicted"/>
<organism evidence="1 2">
    <name type="scientific">Liparis tanakae</name>
    <name type="common">Tanaka's snailfish</name>
    <dbReference type="NCBI Taxonomy" id="230148"/>
    <lineage>
        <taxon>Eukaryota</taxon>
        <taxon>Metazoa</taxon>
        <taxon>Chordata</taxon>
        <taxon>Craniata</taxon>
        <taxon>Vertebrata</taxon>
        <taxon>Euteleostomi</taxon>
        <taxon>Actinopterygii</taxon>
        <taxon>Neopterygii</taxon>
        <taxon>Teleostei</taxon>
        <taxon>Neoteleostei</taxon>
        <taxon>Acanthomorphata</taxon>
        <taxon>Eupercaria</taxon>
        <taxon>Perciformes</taxon>
        <taxon>Cottioidei</taxon>
        <taxon>Cottales</taxon>
        <taxon>Liparidae</taxon>
        <taxon>Liparis</taxon>
    </lineage>
</organism>
<sequence>MEKTSQKDLTLQFSGGTMSWEISPPWTQKMCFISPVKMSQTMTEKSTPPDTSERWVRWGGQPAEQNDTEWKAQSTELVNDPCRHGGQLVECFLETDGGRHLQLCTETQRGNLSLPAAVDSGCRGEVSGIPHRESLPAESPWISSLWKGSRRPKKNRVTGGQIRSWSTGRWIGGIQDGGSPNSAEKTFGLDLVWEGVVS</sequence>
<dbReference type="EMBL" id="SRLO01000512">
    <property type="protein sequence ID" value="TNN53579.1"/>
    <property type="molecule type" value="Genomic_DNA"/>
</dbReference>
<dbReference type="AlphaFoldDB" id="A0A4Z2GJW9"/>
<name>A0A4Z2GJW9_9TELE</name>
<keyword evidence="2" id="KW-1185">Reference proteome</keyword>
<reference evidence="1 2" key="1">
    <citation type="submission" date="2019-03" db="EMBL/GenBank/DDBJ databases">
        <title>First draft genome of Liparis tanakae, snailfish: a comprehensive survey of snailfish specific genes.</title>
        <authorList>
            <person name="Kim W."/>
            <person name="Song I."/>
            <person name="Jeong J.-H."/>
            <person name="Kim D."/>
            <person name="Kim S."/>
            <person name="Ryu S."/>
            <person name="Song J.Y."/>
            <person name="Lee S.K."/>
        </authorList>
    </citation>
    <scope>NUCLEOTIDE SEQUENCE [LARGE SCALE GENOMIC DNA]</scope>
    <source>
        <tissue evidence="1">Muscle</tissue>
    </source>
</reference>
<accession>A0A4Z2GJW9</accession>
<evidence type="ECO:0000313" key="2">
    <source>
        <dbReference type="Proteomes" id="UP000314294"/>
    </source>
</evidence>
<dbReference type="OrthoDB" id="10635478at2759"/>
<evidence type="ECO:0000313" key="1">
    <source>
        <dbReference type="EMBL" id="TNN53579.1"/>
    </source>
</evidence>
<comment type="caution">
    <text evidence="1">The sequence shown here is derived from an EMBL/GenBank/DDBJ whole genome shotgun (WGS) entry which is preliminary data.</text>
</comment>
<dbReference type="Proteomes" id="UP000314294">
    <property type="component" value="Unassembled WGS sequence"/>
</dbReference>
<protein>
    <submittedName>
        <fullName evidence="1">Uncharacterized protein</fullName>
    </submittedName>
</protein>